<sequence length="296" mass="32140">MAATHLDRWAQWLLHDRHGGDESSLRKQLEWLAPVRDKILTEASVGLDDIVLDVGCGEGLVGFGALPLVGDSGRVVFTEVSEKLLESCRNIASEIGVTPRCRFVRTPAETLAGIESGSVDVVTTRSVLIYVADKAAAFDSFRRVLRPGGRISLFEPINRRYLALNKDTLFGYDIRPVAEAAAKVRAVFESAAPPDGSMLGFDESDLLDFVERAGFEDITVRLELSSSSNTPYAGMPWSKLLATSPNPTAPTYGKAIAEALTDDEAAAFEAHLRPLVEESAPGRIRHSVAYVSARRP</sequence>
<keyword evidence="3" id="KW-1185">Reference proteome</keyword>
<dbReference type="Gene3D" id="3.40.50.150">
    <property type="entry name" value="Vaccinia Virus protein VP39"/>
    <property type="match status" value="1"/>
</dbReference>
<name>A0A7K3M5W2_9ACTN</name>
<dbReference type="RefSeq" id="WP_162450478.1">
    <property type="nucleotide sequence ID" value="NZ_WLZY01000003.1"/>
</dbReference>
<comment type="caution">
    <text evidence="2">The sequence shown here is derived from an EMBL/GenBank/DDBJ whole genome shotgun (WGS) entry which is preliminary data.</text>
</comment>
<gene>
    <name evidence="2" type="ORF">F7O44_12150</name>
</gene>
<evidence type="ECO:0000313" key="2">
    <source>
        <dbReference type="EMBL" id="NDL57828.1"/>
    </source>
</evidence>
<reference evidence="2 3" key="1">
    <citation type="submission" date="2019-11" db="EMBL/GenBank/DDBJ databases">
        <authorList>
            <person name="Li X.-J."/>
            <person name="Feng X.-M."/>
        </authorList>
    </citation>
    <scope>NUCLEOTIDE SEQUENCE [LARGE SCALE GENOMIC DNA]</scope>
    <source>
        <strain evidence="2 3">XMNu-373</strain>
    </source>
</reference>
<dbReference type="PANTHER" id="PTHR43591">
    <property type="entry name" value="METHYLTRANSFERASE"/>
    <property type="match status" value="1"/>
</dbReference>
<evidence type="ECO:0000313" key="3">
    <source>
        <dbReference type="Proteomes" id="UP000460435"/>
    </source>
</evidence>
<dbReference type="EMBL" id="WLZY01000003">
    <property type="protein sequence ID" value="NDL57828.1"/>
    <property type="molecule type" value="Genomic_DNA"/>
</dbReference>
<protein>
    <submittedName>
        <fullName evidence="2">Methyltransferase domain-containing protein</fullName>
    </submittedName>
</protein>
<proteinExistence type="predicted"/>
<dbReference type="InterPro" id="IPR029063">
    <property type="entry name" value="SAM-dependent_MTases_sf"/>
</dbReference>
<keyword evidence="2" id="KW-0489">Methyltransferase</keyword>
<keyword evidence="2" id="KW-0808">Transferase</keyword>
<accession>A0A7K3M5W2</accession>
<dbReference type="PANTHER" id="PTHR43591:SF24">
    <property type="entry name" value="2-METHOXY-6-POLYPRENYL-1,4-BENZOQUINOL METHYLASE, MITOCHONDRIAL"/>
    <property type="match status" value="1"/>
</dbReference>
<evidence type="ECO:0000259" key="1">
    <source>
        <dbReference type="Pfam" id="PF13649"/>
    </source>
</evidence>
<dbReference type="SUPFAM" id="SSF53335">
    <property type="entry name" value="S-adenosyl-L-methionine-dependent methyltransferases"/>
    <property type="match status" value="1"/>
</dbReference>
<dbReference type="CDD" id="cd02440">
    <property type="entry name" value="AdoMet_MTases"/>
    <property type="match status" value="1"/>
</dbReference>
<dbReference type="Proteomes" id="UP000460435">
    <property type="component" value="Unassembled WGS sequence"/>
</dbReference>
<dbReference type="GO" id="GO:0008168">
    <property type="term" value="F:methyltransferase activity"/>
    <property type="evidence" value="ECO:0007669"/>
    <property type="project" value="UniProtKB-KW"/>
</dbReference>
<dbReference type="InterPro" id="IPR041698">
    <property type="entry name" value="Methyltransf_25"/>
</dbReference>
<dbReference type="Pfam" id="PF13649">
    <property type="entry name" value="Methyltransf_25"/>
    <property type="match status" value="1"/>
</dbReference>
<feature type="domain" description="Methyltransferase" evidence="1">
    <location>
        <begin position="51"/>
        <end position="149"/>
    </location>
</feature>
<organism evidence="2 3">
    <name type="scientific">Phytoactinopolyspora mesophila</name>
    <dbReference type="NCBI Taxonomy" id="2650750"/>
    <lineage>
        <taxon>Bacteria</taxon>
        <taxon>Bacillati</taxon>
        <taxon>Actinomycetota</taxon>
        <taxon>Actinomycetes</taxon>
        <taxon>Jiangellales</taxon>
        <taxon>Jiangellaceae</taxon>
        <taxon>Phytoactinopolyspora</taxon>
    </lineage>
</organism>
<dbReference type="AlphaFoldDB" id="A0A7K3M5W2"/>
<dbReference type="GO" id="GO:0032259">
    <property type="term" value="P:methylation"/>
    <property type="evidence" value="ECO:0007669"/>
    <property type="project" value="UniProtKB-KW"/>
</dbReference>